<reference evidence="5 6" key="1">
    <citation type="submission" date="2019-01" db="EMBL/GenBank/DDBJ databases">
        <title>Nuclear Genome Assembly of the Microalgal Biofuel strain Nannochloropsis salina CCMP1776.</title>
        <authorList>
            <person name="Hovde B."/>
        </authorList>
    </citation>
    <scope>NUCLEOTIDE SEQUENCE [LARGE SCALE GENOMIC DNA]</scope>
    <source>
        <strain evidence="5 6">CCMP1776</strain>
    </source>
</reference>
<keyword evidence="6" id="KW-1185">Reference proteome</keyword>
<evidence type="ECO:0000256" key="3">
    <source>
        <dbReference type="ARBA" id="ARBA00023239"/>
    </source>
</evidence>
<dbReference type="InterPro" id="IPR036291">
    <property type="entry name" value="NAD(P)-bd_dom_sf"/>
</dbReference>
<dbReference type="InterPro" id="IPR016040">
    <property type="entry name" value="NAD(P)-bd_dom"/>
</dbReference>
<comment type="cofactor">
    <cofactor evidence="1">
        <name>NAD(+)</name>
        <dbReference type="ChEBI" id="CHEBI:57540"/>
    </cofactor>
</comment>
<keyword evidence="3" id="KW-0456">Lyase</keyword>
<dbReference type="Pfam" id="PF16363">
    <property type="entry name" value="GDP_Man_Dehyd"/>
    <property type="match status" value="1"/>
</dbReference>
<evidence type="ECO:0000256" key="1">
    <source>
        <dbReference type="ARBA" id="ARBA00001911"/>
    </source>
</evidence>
<evidence type="ECO:0000313" key="6">
    <source>
        <dbReference type="Proteomes" id="UP000355283"/>
    </source>
</evidence>
<dbReference type="AlphaFoldDB" id="A0A4D9D847"/>
<gene>
    <name evidence="5" type="ORF">NSK_000941</name>
</gene>
<dbReference type="GO" id="GO:0009225">
    <property type="term" value="P:nucleotide-sugar metabolic process"/>
    <property type="evidence" value="ECO:0007669"/>
    <property type="project" value="InterPro"/>
</dbReference>
<dbReference type="Gene3D" id="3.90.25.10">
    <property type="entry name" value="UDP-galactose 4-epimerase, domain 1"/>
    <property type="match status" value="1"/>
</dbReference>
<feature type="domain" description="NAD(P)-binding" evidence="4">
    <location>
        <begin position="24"/>
        <end position="281"/>
    </location>
</feature>
<proteinExistence type="predicted"/>
<dbReference type="EMBL" id="SDOX01000005">
    <property type="protein sequence ID" value="TFJ87590.1"/>
    <property type="molecule type" value="Genomic_DNA"/>
</dbReference>
<dbReference type="SUPFAM" id="SSF51735">
    <property type="entry name" value="NAD(P)-binding Rossmann-fold domains"/>
    <property type="match status" value="1"/>
</dbReference>
<dbReference type="OrthoDB" id="16464at2759"/>
<dbReference type="Proteomes" id="UP000355283">
    <property type="component" value="Unassembled WGS sequence"/>
</dbReference>
<organism evidence="5 6">
    <name type="scientific">Nannochloropsis salina CCMP1776</name>
    <dbReference type="NCBI Taxonomy" id="1027361"/>
    <lineage>
        <taxon>Eukaryota</taxon>
        <taxon>Sar</taxon>
        <taxon>Stramenopiles</taxon>
        <taxon>Ochrophyta</taxon>
        <taxon>Eustigmatophyceae</taxon>
        <taxon>Eustigmatales</taxon>
        <taxon>Monodopsidaceae</taxon>
        <taxon>Microchloropsis</taxon>
        <taxon>Microchloropsis salina</taxon>
    </lineage>
</organism>
<dbReference type="PANTHER" id="PTHR43000">
    <property type="entry name" value="DTDP-D-GLUCOSE 4,6-DEHYDRATASE-RELATED"/>
    <property type="match status" value="1"/>
</dbReference>
<evidence type="ECO:0000256" key="2">
    <source>
        <dbReference type="ARBA" id="ARBA00023027"/>
    </source>
</evidence>
<keyword evidence="2" id="KW-0520">NAD</keyword>
<accession>A0A4D9D847</accession>
<protein>
    <recommendedName>
        <fullName evidence="4">NAD(P)-binding domain-containing protein</fullName>
    </recommendedName>
</protein>
<name>A0A4D9D847_9STRA</name>
<dbReference type="Gene3D" id="3.40.50.720">
    <property type="entry name" value="NAD(P)-binding Rossmann-like Domain"/>
    <property type="match status" value="2"/>
</dbReference>
<dbReference type="FunFam" id="3.40.50.720:FF:000304">
    <property type="entry name" value="UDP-glucose 4,6-dehydratase"/>
    <property type="match status" value="1"/>
</dbReference>
<dbReference type="CDD" id="cd05246">
    <property type="entry name" value="dTDP_GD_SDR_e"/>
    <property type="match status" value="1"/>
</dbReference>
<dbReference type="InterPro" id="IPR005888">
    <property type="entry name" value="dTDP_Gluc_deHydtase"/>
</dbReference>
<comment type="caution">
    <text evidence="5">The sequence shown here is derived from an EMBL/GenBank/DDBJ whole genome shotgun (WGS) entry which is preliminary data.</text>
</comment>
<evidence type="ECO:0000259" key="4">
    <source>
        <dbReference type="Pfam" id="PF16363"/>
    </source>
</evidence>
<evidence type="ECO:0000313" key="5">
    <source>
        <dbReference type="EMBL" id="TFJ87590.1"/>
    </source>
</evidence>
<sequence>MHVDHADSLTCITPSCRYTPKNILVTGGAGFIGSHVAILLAHRYPKYKIVVLDKLDYCASFENLADVTRRRNFKFVKGNICSSDLVNFVLEEEEIDTIVHLAAQTHVDNSFGNSFSFTQNNILGTHVLLESAKVHGIRRFVHVSTDEVYGEGAAGQEPMFEDNVLEPTNPYAATKAGAEFLAKSYHRSFNLPVIITRGNNVYGPHQYPEKLIPKFINLLLRGRQLTLHGNGLNTRNFLYVTDVARAYDVVLHFGETGKIYNIGGTHEMANLEVAKDVIRKMGLLSGREAGTQGADVDEVVGTNALVDRSQLGLEKGQEEASIGKDVGQGDASTTPGVAAAGNIEEDAAYARLLTFVEDRPFNDLRYSINSEALRRLGWREEVAWEDGLARTIDWYRKQAQDRWGNIEAALVAHPQGPSPDDGA</sequence>
<dbReference type="GO" id="GO:0008460">
    <property type="term" value="F:dTDP-glucose 4,6-dehydratase activity"/>
    <property type="evidence" value="ECO:0007669"/>
    <property type="project" value="InterPro"/>
</dbReference>